<sequence length="44" mass="4908">MFVDRLGDVEHGTGAATRPRKLAKVPPVELADARTTRCCPQWTR</sequence>
<protein>
    <submittedName>
        <fullName evidence="2">Uncharacterized protein</fullName>
    </submittedName>
</protein>
<proteinExistence type="predicted"/>
<evidence type="ECO:0000313" key="2">
    <source>
        <dbReference type="EMBL" id="MBP2479374.1"/>
    </source>
</evidence>
<keyword evidence="3" id="KW-1185">Reference proteome</keyword>
<reference evidence="2 3" key="1">
    <citation type="submission" date="2021-03" db="EMBL/GenBank/DDBJ databases">
        <title>Sequencing the genomes of 1000 actinobacteria strains.</title>
        <authorList>
            <person name="Klenk H.-P."/>
        </authorList>
    </citation>
    <scope>NUCLEOTIDE SEQUENCE [LARGE SCALE GENOMIC DNA]</scope>
    <source>
        <strain evidence="2 3">DSM 44580</strain>
    </source>
</reference>
<dbReference type="RefSeq" id="WP_276329008.1">
    <property type="nucleotide sequence ID" value="NZ_JAGIOO010000001.1"/>
</dbReference>
<evidence type="ECO:0000256" key="1">
    <source>
        <dbReference type="SAM" id="MobiDB-lite"/>
    </source>
</evidence>
<accession>A0ABS5AS28</accession>
<comment type="caution">
    <text evidence="2">The sequence shown here is derived from an EMBL/GenBank/DDBJ whole genome shotgun (WGS) entry which is preliminary data.</text>
</comment>
<name>A0ABS5AS28_9PSEU</name>
<dbReference type="EMBL" id="JAGIOO010000001">
    <property type="protein sequence ID" value="MBP2479374.1"/>
    <property type="molecule type" value="Genomic_DNA"/>
</dbReference>
<evidence type="ECO:0000313" key="3">
    <source>
        <dbReference type="Proteomes" id="UP001519363"/>
    </source>
</evidence>
<organism evidence="2 3">
    <name type="scientific">Crossiella equi</name>
    <dbReference type="NCBI Taxonomy" id="130796"/>
    <lineage>
        <taxon>Bacteria</taxon>
        <taxon>Bacillati</taxon>
        <taxon>Actinomycetota</taxon>
        <taxon>Actinomycetes</taxon>
        <taxon>Pseudonocardiales</taxon>
        <taxon>Pseudonocardiaceae</taxon>
        <taxon>Crossiella</taxon>
    </lineage>
</organism>
<feature type="region of interest" description="Disordered" evidence="1">
    <location>
        <begin position="1"/>
        <end position="21"/>
    </location>
</feature>
<dbReference type="Proteomes" id="UP001519363">
    <property type="component" value="Unassembled WGS sequence"/>
</dbReference>
<gene>
    <name evidence="2" type="ORF">JOF53_008246</name>
</gene>
<feature type="compositionally biased region" description="Basic and acidic residues" evidence="1">
    <location>
        <begin position="1"/>
        <end position="11"/>
    </location>
</feature>